<feature type="region of interest" description="Disordered" evidence="2">
    <location>
        <begin position="327"/>
        <end position="383"/>
    </location>
</feature>
<evidence type="ECO:0000259" key="3">
    <source>
        <dbReference type="PROSITE" id="PS50158"/>
    </source>
</evidence>
<dbReference type="Pfam" id="PF15794">
    <property type="entry name" value="CCDC106"/>
    <property type="match status" value="1"/>
</dbReference>
<evidence type="ECO:0000313" key="5">
    <source>
        <dbReference type="Proteomes" id="UP001178508"/>
    </source>
</evidence>
<feature type="compositionally biased region" description="Basic and acidic residues" evidence="2">
    <location>
        <begin position="81"/>
        <end position="96"/>
    </location>
</feature>
<protein>
    <submittedName>
        <fullName evidence="4">Coiled-coil domain-containing protein 106-like</fullName>
    </submittedName>
</protein>
<evidence type="ECO:0000313" key="4">
    <source>
        <dbReference type="EMBL" id="CAJ1087315.1"/>
    </source>
</evidence>
<dbReference type="SMART" id="SM00343">
    <property type="entry name" value="ZnF_C2HC"/>
    <property type="match status" value="1"/>
</dbReference>
<evidence type="ECO:0000256" key="2">
    <source>
        <dbReference type="SAM" id="MobiDB-lite"/>
    </source>
</evidence>
<dbReference type="SUPFAM" id="SSF57756">
    <property type="entry name" value="Retrovirus zinc finger-like domains"/>
    <property type="match status" value="1"/>
</dbReference>
<reference evidence="4" key="1">
    <citation type="submission" date="2023-08" db="EMBL/GenBank/DDBJ databases">
        <authorList>
            <person name="Alioto T."/>
            <person name="Alioto T."/>
            <person name="Gomez Garrido J."/>
        </authorList>
    </citation>
    <scope>NUCLEOTIDE SEQUENCE</scope>
</reference>
<dbReference type="PANTHER" id="PTHR16477">
    <property type="entry name" value="COILED-COIL DOMAIN-CONTAINING PROTEIN 106"/>
    <property type="match status" value="1"/>
</dbReference>
<dbReference type="GO" id="GO:0005654">
    <property type="term" value="C:nucleoplasm"/>
    <property type="evidence" value="ECO:0007669"/>
    <property type="project" value="TreeGrafter"/>
</dbReference>
<feature type="region of interest" description="Disordered" evidence="2">
    <location>
        <begin position="42"/>
        <end position="99"/>
    </location>
</feature>
<dbReference type="Proteomes" id="UP001178508">
    <property type="component" value="Chromosome 24"/>
</dbReference>
<dbReference type="InterPro" id="IPR001878">
    <property type="entry name" value="Znf_CCHC"/>
</dbReference>
<keyword evidence="5" id="KW-1185">Reference proteome</keyword>
<dbReference type="GO" id="GO:0008270">
    <property type="term" value="F:zinc ion binding"/>
    <property type="evidence" value="ECO:0007669"/>
    <property type="project" value="UniProtKB-KW"/>
</dbReference>
<dbReference type="Gene3D" id="4.10.60.10">
    <property type="entry name" value="Zinc finger, CCHC-type"/>
    <property type="match status" value="1"/>
</dbReference>
<dbReference type="EMBL" id="OY660887">
    <property type="protein sequence ID" value="CAJ1087315.1"/>
    <property type="molecule type" value="Genomic_DNA"/>
</dbReference>
<evidence type="ECO:0000256" key="1">
    <source>
        <dbReference type="PROSITE-ProRule" id="PRU00047"/>
    </source>
</evidence>
<keyword evidence="1" id="KW-0479">Metal-binding</keyword>
<keyword evidence="1" id="KW-0862">Zinc</keyword>
<dbReference type="InterPro" id="IPR031591">
    <property type="entry name" value="CCDC106"/>
</dbReference>
<organism evidence="4 5">
    <name type="scientific">Xyrichtys novacula</name>
    <name type="common">Pearly razorfish</name>
    <name type="synonym">Hemipteronotus novacula</name>
    <dbReference type="NCBI Taxonomy" id="13765"/>
    <lineage>
        <taxon>Eukaryota</taxon>
        <taxon>Metazoa</taxon>
        <taxon>Chordata</taxon>
        <taxon>Craniata</taxon>
        <taxon>Vertebrata</taxon>
        <taxon>Euteleostomi</taxon>
        <taxon>Actinopterygii</taxon>
        <taxon>Neopterygii</taxon>
        <taxon>Teleostei</taxon>
        <taxon>Neoteleostei</taxon>
        <taxon>Acanthomorphata</taxon>
        <taxon>Eupercaria</taxon>
        <taxon>Labriformes</taxon>
        <taxon>Labridae</taxon>
        <taxon>Xyrichtys</taxon>
    </lineage>
</organism>
<gene>
    <name evidence="4" type="ORF">XNOV1_A042559</name>
</gene>
<proteinExistence type="predicted"/>
<dbReference type="PROSITE" id="PS50158">
    <property type="entry name" value="ZF_CCHC"/>
    <property type="match status" value="1"/>
</dbReference>
<accession>A0AAV1HP40</accession>
<feature type="compositionally biased region" description="Pro residues" evidence="2">
    <location>
        <begin position="335"/>
        <end position="344"/>
    </location>
</feature>
<keyword evidence="1" id="KW-0863">Zinc-finger</keyword>
<dbReference type="PANTHER" id="PTHR16477:SF5">
    <property type="entry name" value="COILED-COIL DOMAIN-CONTAINING PROTEIN 106-RELATED"/>
    <property type="match status" value="1"/>
</dbReference>
<name>A0AAV1HP40_XYRNO</name>
<dbReference type="InterPro" id="IPR036875">
    <property type="entry name" value="Znf_CCHC_sf"/>
</dbReference>
<dbReference type="GO" id="GO:0003676">
    <property type="term" value="F:nucleic acid binding"/>
    <property type="evidence" value="ECO:0007669"/>
    <property type="project" value="InterPro"/>
</dbReference>
<feature type="domain" description="CCHC-type" evidence="3">
    <location>
        <begin position="487"/>
        <end position="501"/>
    </location>
</feature>
<dbReference type="Pfam" id="PF00098">
    <property type="entry name" value="zf-CCHC"/>
    <property type="match status" value="1"/>
</dbReference>
<sequence length="513" mass="58145">MTYEAARLRRKHDWGKLSERERGKFNHGMISTISFFILVPQKRRTRESSVSSESGSESDDWRNSKKKKRCRHSSDEYSSEETPRKKTRKHEDRKLEPSFGEQVMSPEDVVHRYKKVLKEFKRTRSLTKTCQAFGIYKNTIALTAVIADVIIAGGESRKYGELTPIAKKQTLADYAKVCKAFLDDSPPLQQKIDEMRKATELLTITYKSNIFGVLSDLPARIQIDLFFAKKIKPCRPAEVSISLFTSSNGKEKLPRQFGVRSGIPRAIVWAGAWTVTGHPGKTKDFQPPNLKFFCEKGGLTKTAPDRCRWDSTNKIQQIHLLAALRLDSDLDGNPPSHPSAPPPYNSATPSERREADFIRPQLRASSETARSEMPGLSQDSTTNTLSPIAHRLCNPIKTQPGTCLWLKHLNHKAQLCSFDHGLLRTSQPLHNICPNPMATDWQRIAGEFPNADLHCKHITWEDKSNVQRGKGRGHHKNWDKRPRGDVCFLCGKHGHWRRDCPGNTSSDAIDKSD</sequence>
<dbReference type="AlphaFoldDB" id="A0AAV1HP40"/>